<dbReference type="AlphaFoldDB" id="A7HN61"/>
<dbReference type="KEGG" id="fno:Fnod_1501"/>
<keyword evidence="2" id="KW-0460">Magnesium</keyword>
<accession>A7HN61</accession>
<evidence type="ECO:0000313" key="4">
    <source>
        <dbReference type="Proteomes" id="UP000002415"/>
    </source>
</evidence>
<dbReference type="HOGENOM" id="CLU_038505_1_1_0"/>
<dbReference type="GO" id="GO:0045547">
    <property type="term" value="F:ditrans,polycis-polyprenyl diphosphate synthase [(2E,6E)-farnesyl diphosphate specific] activity"/>
    <property type="evidence" value="ECO:0007669"/>
    <property type="project" value="TreeGrafter"/>
</dbReference>
<dbReference type="InterPro" id="IPR036424">
    <property type="entry name" value="UPP_synth-like_sf"/>
</dbReference>
<feature type="binding site" evidence="2">
    <location>
        <position position="23"/>
    </location>
    <ligand>
        <name>substrate</name>
    </ligand>
</feature>
<dbReference type="EMBL" id="CP000771">
    <property type="protein sequence ID" value="ABS61344.1"/>
    <property type="molecule type" value="Genomic_DNA"/>
</dbReference>
<dbReference type="HAMAP" id="MF_01139">
    <property type="entry name" value="ISPT"/>
    <property type="match status" value="1"/>
</dbReference>
<keyword evidence="4" id="KW-1185">Reference proteome</keyword>
<feature type="binding site" evidence="2">
    <location>
        <begin position="19"/>
        <end position="22"/>
    </location>
    <ligand>
        <name>substrate</name>
    </ligand>
</feature>
<feature type="binding site" evidence="2">
    <location>
        <position position="205"/>
    </location>
    <ligand>
        <name>Mg(2+)</name>
        <dbReference type="ChEBI" id="CHEBI:18420"/>
    </ligand>
</feature>
<dbReference type="EC" id="2.5.1.-" evidence="2"/>
<feature type="binding site" evidence="2">
    <location>
        <begin position="63"/>
        <end position="65"/>
    </location>
    <ligand>
        <name>substrate</name>
    </ligand>
</feature>
<feature type="binding site" evidence="2">
    <location>
        <position position="186"/>
    </location>
    <ligand>
        <name>substrate</name>
    </ligand>
</feature>
<dbReference type="GO" id="GO:0016094">
    <property type="term" value="P:polyprenol biosynthetic process"/>
    <property type="evidence" value="ECO:0007669"/>
    <property type="project" value="TreeGrafter"/>
</dbReference>
<dbReference type="GO" id="GO:0000287">
    <property type="term" value="F:magnesium ion binding"/>
    <property type="evidence" value="ECO:0007669"/>
    <property type="project" value="UniProtKB-UniRule"/>
</dbReference>
<dbReference type="Proteomes" id="UP000002415">
    <property type="component" value="Chromosome"/>
</dbReference>
<sequence length="239" mass="28233">MMNNSTNNVPIHIAFIMDGNGRWAKKQGKPRTYGHYVGAYKIEDVVKWCANRGVKYTTFYAFSTENWKRPMEEVNFIFGLLENKIHEFYERMNKEGVRLRFIGRIDKLPSSLKDKCLEYEEKTKNNSRIQVIMAFNYGGRNEIIDGIKRLMEDTKKGNITPDKLDENSFRNYLYAPDVPDPDLVIRTSGEMRISNFLIWQIAYSELYFSKLLWPEFTEEELQKAIDEYSNRDRRFGGIK</sequence>
<gene>
    <name evidence="3" type="ordered locus">Fnod_1501</name>
</gene>
<dbReference type="NCBIfam" id="NF011405">
    <property type="entry name" value="PRK14830.1"/>
    <property type="match status" value="1"/>
</dbReference>
<evidence type="ECO:0000313" key="3">
    <source>
        <dbReference type="EMBL" id="ABS61344.1"/>
    </source>
</evidence>
<evidence type="ECO:0000256" key="1">
    <source>
        <dbReference type="ARBA" id="ARBA00022679"/>
    </source>
</evidence>
<feature type="binding site" evidence="2">
    <location>
        <position position="35"/>
    </location>
    <ligand>
        <name>substrate</name>
    </ligand>
</feature>
<feature type="binding site" evidence="2">
    <location>
        <begin position="192"/>
        <end position="194"/>
    </location>
    <ligand>
        <name>substrate</name>
    </ligand>
</feature>
<dbReference type="FunFam" id="3.40.1180.10:FF:000001">
    <property type="entry name" value="(2E,6E)-farnesyl-diphosphate-specific ditrans,polycis-undecaprenyl-diphosphate synthase"/>
    <property type="match status" value="1"/>
</dbReference>
<comment type="function">
    <text evidence="2">Catalyzes the condensation of isopentenyl diphosphate (IPP) with allylic pyrophosphates generating different type of terpenoids.</text>
</comment>
<organism evidence="3 4">
    <name type="scientific">Fervidobacterium nodosum (strain ATCC 35602 / DSM 5306 / Rt17-B1)</name>
    <dbReference type="NCBI Taxonomy" id="381764"/>
    <lineage>
        <taxon>Bacteria</taxon>
        <taxon>Thermotogati</taxon>
        <taxon>Thermotogota</taxon>
        <taxon>Thermotogae</taxon>
        <taxon>Thermotogales</taxon>
        <taxon>Fervidobacteriaceae</taxon>
        <taxon>Fervidobacterium</taxon>
    </lineage>
</organism>
<name>A7HN61_FERNB</name>
<reference evidence="3 4" key="2">
    <citation type="journal article" date="2009" name="Proc. Natl. Acad. Sci. U.S.A.">
        <title>On the chimeric nature, thermophilic origin, and phylogenetic placement of the Thermotogales.</title>
        <authorList>
            <person name="Zhaxybayeva O."/>
            <person name="Swithers K.S."/>
            <person name="Lapierre P."/>
            <person name="Fournier G.P."/>
            <person name="Bickhart D.M."/>
            <person name="DeBoy R.T."/>
            <person name="Nelson K.E."/>
            <person name="Nesbo C.L."/>
            <person name="Doolittle W.F."/>
            <person name="Gogarten J.P."/>
            <person name="Noll K.M."/>
        </authorList>
    </citation>
    <scope>NUCLEOTIDE SEQUENCE [LARGE SCALE GENOMIC DNA]</scope>
    <source>
        <strain evidence="4">ATCC 35602 / DSM 5306 / Rt17-B1</strain>
    </source>
</reference>
<feature type="active site" description="Proton acceptor" evidence="2">
    <location>
        <position position="66"/>
    </location>
</feature>
<dbReference type="eggNOG" id="COG0020">
    <property type="taxonomic scope" value="Bacteria"/>
</dbReference>
<reference evidence="3 4" key="1">
    <citation type="submission" date="2007-07" db="EMBL/GenBank/DDBJ databases">
        <title>Complete sequence of Fervidobacterium nodosum Rt17-B1.</title>
        <authorList>
            <consortium name="US DOE Joint Genome Institute"/>
            <person name="Copeland A."/>
            <person name="Lucas S."/>
            <person name="Lapidus A."/>
            <person name="Barry K."/>
            <person name="Glavina del Rio T."/>
            <person name="Dalin E."/>
            <person name="Tice H."/>
            <person name="Pitluck S."/>
            <person name="Saunders E."/>
            <person name="Brettin T."/>
            <person name="Bruce D."/>
            <person name="Detter J.C."/>
            <person name="Han C."/>
            <person name="Schmutz J."/>
            <person name="Larimer F."/>
            <person name="Land M."/>
            <person name="Hauser L."/>
            <person name="Kyrpides N."/>
            <person name="Mikhailova N."/>
            <person name="Nelson K."/>
            <person name="Gogarten J.P."/>
            <person name="Noll K."/>
            <person name="Richardson P."/>
        </authorList>
    </citation>
    <scope>NUCLEOTIDE SEQUENCE [LARGE SCALE GENOMIC DNA]</scope>
    <source>
        <strain evidence="4">ATCC 35602 / DSM 5306 / Rt17-B1</strain>
    </source>
</reference>
<comment type="subunit">
    <text evidence="2">Homodimer.</text>
</comment>
<feature type="binding site" evidence="2">
    <location>
        <position position="18"/>
    </location>
    <ligand>
        <name>Mg(2+)</name>
        <dbReference type="ChEBI" id="CHEBI:18420"/>
    </ligand>
</feature>
<comment type="cofactor">
    <cofactor evidence="2">
        <name>Mg(2+)</name>
        <dbReference type="ChEBI" id="CHEBI:18420"/>
    </cofactor>
    <text evidence="2">Binds 2 magnesium ions per subunit.</text>
</comment>
<feature type="active site" evidence="2">
    <location>
        <position position="18"/>
    </location>
</feature>
<feature type="binding site" evidence="2">
    <location>
        <position position="69"/>
    </location>
    <ligand>
        <name>substrate</name>
    </ligand>
</feature>
<keyword evidence="1 2" id="KW-0808">Transferase</keyword>
<dbReference type="InterPro" id="IPR001441">
    <property type="entry name" value="UPP_synth-like"/>
</dbReference>
<protein>
    <recommendedName>
        <fullName evidence="2">Isoprenyl transferase</fullName>
        <ecNumber evidence="2">2.5.1.-</ecNumber>
    </recommendedName>
</protein>
<dbReference type="Pfam" id="PF01255">
    <property type="entry name" value="Prenyltransf"/>
    <property type="match status" value="1"/>
</dbReference>
<evidence type="ECO:0000256" key="2">
    <source>
        <dbReference type="HAMAP-Rule" id="MF_01139"/>
    </source>
</evidence>
<dbReference type="SUPFAM" id="SSF64005">
    <property type="entry name" value="Undecaprenyl diphosphate synthase"/>
    <property type="match status" value="1"/>
</dbReference>
<dbReference type="CDD" id="cd00475">
    <property type="entry name" value="Cis_IPPS"/>
    <property type="match status" value="1"/>
</dbReference>
<proteinExistence type="inferred from homology"/>
<comment type="similarity">
    <text evidence="2">Belongs to the UPP synthase family.</text>
</comment>
<feature type="binding site" evidence="2">
    <location>
        <position position="31"/>
    </location>
    <ligand>
        <name>substrate</name>
    </ligand>
</feature>
<dbReference type="NCBIfam" id="TIGR00055">
    <property type="entry name" value="uppS"/>
    <property type="match status" value="1"/>
</dbReference>
<keyword evidence="2" id="KW-0479">Metal-binding</keyword>
<dbReference type="PANTHER" id="PTHR10291">
    <property type="entry name" value="DEHYDRODOLICHYL DIPHOSPHATE SYNTHASE FAMILY MEMBER"/>
    <property type="match status" value="1"/>
</dbReference>
<dbReference type="PROSITE" id="PS01066">
    <property type="entry name" value="UPP_SYNTHASE"/>
    <property type="match status" value="1"/>
</dbReference>
<dbReference type="Gene3D" id="3.40.1180.10">
    <property type="entry name" value="Decaprenyl diphosphate synthase-like"/>
    <property type="match status" value="1"/>
</dbReference>
<dbReference type="PANTHER" id="PTHR10291:SF0">
    <property type="entry name" value="DEHYDRODOLICHYL DIPHOSPHATE SYNTHASE 2"/>
    <property type="match status" value="1"/>
</dbReference>
<dbReference type="InterPro" id="IPR018520">
    <property type="entry name" value="UPP_synth-like_CS"/>
</dbReference>
<dbReference type="STRING" id="381764.Fnod_1501"/>
<feature type="binding site" evidence="2">
    <location>
        <position position="67"/>
    </location>
    <ligand>
        <name>substrate</name>
    </ligand>
</feature>